<dbReference type="SMART" id="SM00866">
    <property type="entry name" value="UTRA"/>
    <property type="match status" value="1"/>
</dbReference>
<name>A0A1I5NDV7_9PSEU</name>
<dbReference type="SUPFAM" id="SSF64288">
    <property type="entry name" value="Chorismate lyase-like"/>
    <property type="match status" value="1"/>
</dbReference>
<dbReference type="PROSITE" id="PS50949">
    <property type="entry name" value="HTH_GNTR"/>
    <property type="match status" value="1"/>
</dbReference>
<keyword evidence="3" id="KW-0804">Transcription</keyword>
<dbReference type="InterPro" id="IPR028978">
    <property type="entry name" value="Chorismate_lyase_/UTRA_dom_sf"/>
</dbReference>
<organism evidence="6 7">
    <name type="scientific">Amycolatopsis rubida</name>
    <dbReference type="NCBI Taxonomy" id="112413"/>
    <lineage>
        <taxon>Bacteria</taxon>
        <taxon>Bacillati</taxon>
        <taxon>Actinomycetota</taxon>
        <taxon>Actinomycetes</taxon>
        <taxon>Pseudonocardiales</taxon>
        <taxon>Pseudonocardiaceae</taxon>
        <taxon>Amycolatopsis</taxon>
    </lineage>
</organism>
<dbReference type="EMBL" id="FOWC01000004">
    <property type="protein sequence ID" value="SFP19954.1"/>
    <property type="molecule type" value="Genomic_DNA"/>
</dbReference>
<dbReference type="GO" id="GO:0003700">
    <property type="term" value="F:DNA-binding transcription factor activity"/>
    <property type="evidence" value="ECO:0007669"/>
    <property type="project" value="InterPro"/>
</dbReference>
<evidence type="ECO:0000313" key="6">
    <source>
        <dbReference type="EMBL" id="SFP19954.1"/>
    </source>
</evidence>
<keyword evidence="1" id="KW-0805">Transcription regulation</keyword>
<dbReference type="STRING" id="112413.SAMN05421854_104355"/>
<dbReference type="PANTHER" id="PTHR44846:SF1">
    <property type="entry name" value="MANNOSYL-D-GLYCERATE TRANSPORT_METABOLISM SYSTEM REPRESSOR MNGR-RELATED"/>
    <property type="match status" value="1"/>
</dbReference>
<sequence>MTSATTRLPAHRADTDTTSADHEPQQDGASIKEQAGEAAYKVLARMLRTAILQRRYADGARLPTEAELAAEYQVSRQTVRRAFHDLVAEGMVHRVPGRGTFAAPRDGQYLRQFGSIEDLMGLSLDTRLEVLRPLRRQVNVEAASRLRLDSDAVHTLVFRRTHNAEPFCHTTVHLHPAAGAALGEIPELTEPGATSDVTIIGLLDTRLPAPIAEAEQSITAAAATDTLAEALGCPPGAPLLRVDRIYLATDGQPVELAISHFLPEQYSYRVKLRRSM</sequence>
<dbReference type="SUPFAM" id="SSF46785">
    <property type="entry name" value="Winged helix' DNA-binding domain"/>
    <property type="match status" value="1"/>
</dbReference>
<gene>
    <name evidence="6" type="ORF">SAMN05421854_104355</name>
</gene>
<dbReference type="InterPro" id="IPR011663">
    <property type="entry name" value="UTRA"/>
</dbReference>
<evidence type="ECO:0000256" key="2">
    <source>
        <dbReference type="ARBA" id="ARBA00023125"/>
    </source>
</evidence>
<dbReference type="InterPro" id="IPR050679">
    <property type="entry name" value="Bact_HTH_transcr_reg"/>
</dbReference>
<evidence type="ECO:0000313" key="7">
    <source>
        <dbReference type="Proteomes" id="UP000199137"/>
    </source>
</evidence>
<reference evidence="6 7" key="1">
    <citation type="submission" date="2016-10" db="EMBL/GenBank/DDBJ databases">
        <authorList>
            <person name="de Groot N.N."/>
        </authorList>
    </citation>
    <scope>NUCLEOTIDE SEQUENCE [LARGE SCALE GENOMIC DNA]</scope>
    <source>
        <strain evidence="6 7">DSM 44637</strain>
    </source>
</reference>
<dbReference type="SMART" id="SM00345">
    <property type="entry name" value="HTH_GNTR"/>
    <property type="match status" value="1"/>
</dbReference>
<evidence type="ECO:0000256" key="3">
    <source>
        <dbReference type="ARBA" id="ARBA00023163"/>
    </source>
</evidence>
<dbReference type="Gene3D" id="1.10.10.10">
    <property type="entry name" value="Winged helix-like DNA-binding domain superfamily/Winged helix DNA-binding domain"/>
    <property type="match status" value="1"/>
</dbReference>
<dbReference type="InterPro" id="IPR036388">
    <property type="entry name" value="WH-like_DNA-bd_sf"/>
</dbReference>
<dbReference type="RefSeq" id="WP_093574076.1">
    <property type="nucleotide sequence ID" value="NZ_FOWC01000004.1"/>
</dbReference>
<evidence type="ECO:0000256" key="1">
    <source>
        <dbReference type="ARBA" id="ARBA00023015"/>
    </source>
</evidence>
<dbReference type="Proteomes" id="UP000199137">
    <property type="component" value="Unassembled WGS sequence"/>
</dbReference>
<dbReference type="InterPro" id="IPR036390">
    <property type="entry name" value="WH_DNA-bd_sf"/>
</dbReference>
<evidence type="ECO:0000259" key="5">
    <source>
        <dbReference type="PROSITE" id="PS50949"/>
    </source>
</evidence>
<dbReference type="CDD" id="cd07377">
    <property type="entry name" value="WHTH_GntR"/>
    <property type="match status" value="1"/>
</dbReference>
<feature type="domain" description="HTH gntR-type" evidence="5">
    <location>
        <begin position="37"/>
        <end position="105"/>
    </location>
</feature>
<feature type="region of interest" description="Disordered" evidence="4">
    <location>
        <begin position="1"/>
        <end position="30"/>
    </location>
</feature>
<dbReference type="InterPro" id="IPR000524">
    <property type="entry name" value="Tscrpt_reg_HTH_GntR"/>
</dbReference>
<dbReference type="Pfam" id="PF00392">
    <property type="entry name" value="GntR"/>
    <property type="match status" value="1"/>
</dbReference>
<feature type="compositionally biased region" description="Basic and acidic residues" evidence="4">
    <location>
        <begin position="11"/>
        <end position="25"/>
    </location>
</feature>
<accession>A0A1I5NDV7</accession>
<proteinExistence type="predicted"/>
<dbReference type="PANTHER" id="PTHR44846">
    <property type="entry name" value="MANNOSYL-D-GLYCERATE TRANSPORT/METABOLISM SYSTEM REPRESSOR MNGR-RELATED"/>
    <property type="match status" value="1"/>
</dbReference>
<evidence type="ECO:0000256" key="4">
    <source>
        <dbReference type="SAM" id="MobiDB-lite"/>
    </source>
</evidence>
<dbReference type="GO" id="GO:0045892">
    <property type="term" value="P:negative regulation of DNA-templated transcription"/>
    <property type="evidence" value="ECO:0007669"/>
    <property type="project" value="TreeGrafter"/>
</dbReference>
<dbReference type="Pfam" id="PF07702">
    <property type="entry name" value="UTRA"/>
    <property type="match status" value="1"/>
</dbReference>
<dbReference type="Gene3D" id="3.40.1410.10">
    <property type="entry name" value="Chorismate lyase-like"/>
    <property type="match status" value="1"/>
</dbReference>
<protein>
    <submittedName>
        <fullName evidence="6">DNA-binding transcriptional regulator, GntR family</fullName>
    </submittedName>
</protein>
<dbReference type="OrthoDB" id="3615556at2"/>
<keyword evidence="2 6" id="KW-0238">DNA-binding</keyword>
<dbReference type="AlphaFoldDB" id="A0A1I5NDV7"/>
<dbReference type="GO" id="GO:0003677">
    <property type="term" value="F:DNA binding"/>
    <property type="evidence" value="ECO:0007669"/>
    <property type="project" value="UniProtKB-KW"/>
</dbReference>
<dbReference type="PRINTS" id="PR00035">
    <property type="entry name" value="HTHGNTR"/>
</dbReference>